<dbReference type="Gene3D" id="2.40.50.100">
    <property type="match status" value="1"/>
</dbReference>
<dbReference type="Gene3D" id="2.40.420.20">
    <property type="match status" value="1"/>
</dbReference>
<dbReference type="InterPro" id="IPR058624">
    <property type="entry name" value="MdtA-like_HH"/>
</dbReference>
<keyword evidence="3" id="KW-0813">Transport</keyword>
<dbReference type="Gene3D" id="1.10.287.470">
    <property type="entry name" value="Helix hairpin bin"/>
    <property type="match status" value="1"/>
</dbReference>
<evidence type="ECO:0000313" key="15">
    <source>
        <dbReference type="EMBL" id="RDR22154.1"/>
    </source>
</evidence>
<evidence type="ECO:0000259" key="13">
    <source>
        <dbReference type="Pfam" id="PF25944"/>
    </source>
</evidence>
<dbReference type="NCBIfam" id="NF007362">
    <property type="entry name" value="PRK09859.1"/>
    <property type="match status" value="1"/>
</dbReference>
<evidence type="ECO:0000256" key="8">
    <source>
        <dbReference type="ARBA" id="ARBA00023139"/>
    </source>
</evidence>
<dbReference type="FunFam" id="2.40.420.20:FF:000001">
    <property type="entry name" value="Efflux RND transporter periplasmic adaptor subunit"/>
    <property type="match status" value="1"/>
</dbReference>
<evidence type="ECO:0000256" key="5">
    <source>
        <dbReference type="ARBA" id="ARBA00022519"/>
    </source>
</evidence>
<dbReference type="FunFam" id="2.40.30.170:FF:000001">
    <property type="entry name" value="Multidrug resistance efflux transporter MdtE"/>
    <property type="match status" value="1"/>
</dbReference>
<gene>
    <name evidence="15" type="primary">mdtE</name>
    <name evidence="15" type="ORF">C4A13_00557</name>
</gene>
<proteinExistence type="inferred from homology"/>
<dbReference type="EMBL" id="QONO01000240">
    <property type="protein sequence ID" value="RDR22154.1"/>
    <property type="molecule type" value="Genomic_DNA"/>
</dbReference>
<keyword evidence="4" id="KW-1003">Cell membrane</keyword>
<dbReference type="Proteomes" id="UP000254454">
    <property type="component" value="Unassembled WGS sequence"/>
</dbReference>
<dbReference type="InterPro" id="IPR058626">
    <property type="entry name" value="MdtA-like_b-barrel"/>
</dbReference>
<evidence type="ECO:0000259" key="12">
    <source>
        <dbReference type="Pfam" id="PF25917"/>
    </source>
</evidence>
<dbReference type="InterPro" id="IPR058625">
    <property type="entry name" value="MdtA-like_BSH"/>
</dbReference>
<keyword evidence="9" id="KW-0449">Lipoprotein</keyword>
<dbReference type="Pfam" id="PF25876">
    <property type="entry name" value="HH_MFP_RND"/>
    <property type="match status" value="1"/>
</dbReference>
<evidence type="ECO:0000259" key="14">
    <source>
        <dbReference type="Pfam" id="PF25967"/>
    </source>
</evidence>
<dbReference type="GO" id="GO:0005886">
    <property type="term" value="C:plasma membrane"/>
    <property type="evidence" value="ECO:0007669"/>
    <property type="project" value="UniProtKB-SubCell"/>
</dbReference>
<dbReference type="Gene3D" id="2.40.30.170">
    <property type="match status" value="1"/>
</dbReference>
<sequence length="484" mass="52557">MLTPLLPVITKGEAKTSLFPWYVYPPVETFVARMQAETVGRTATFFCHSRHYIGRSAYMLPRWLTTPWLALCRWSVNPSYLSPRVIQRTVISHEFSGNKMNRKRKLLIPLLFCGAMLTACDDKSAENAAAMTPEVGVVTLSPGSVNVMSELPGRTVPYEVAEIRPQVGGIIIKRNFIEGDKVNQGDSLYQIDPAPLQAELNSAKGSLAKALSTASNARITFNRQASLLKTNYVSRQDYDTAHTQLNEAEANVAVAKAAVEQATINLQYANVTSPITGVSGKSSVTVGALVTANQGDSLVTVQRLDPIYVDLTQSVQDFLRMKEEVASGQIKQVQGSTPVQLNLENGKRYSQTGTLKFSDPTVDETTGSVTLRAIFPNPNGDLLPGMYVTALVDEGSRQNVLLVPQEGVTHNSQGKATALILDKDDVVQLREIDATKAIGNQWVVTSGLQAGDRVIVSGLQRIHPGIKARAISSSQENASTESKQ</sequence>
<comment type="similarity">
    <text evidence="2">Belongs to the membrane fusion protein (MFP) (TC 8.A.1) family.</text>
</comment>
<dbReference type="PANTHER" id="PTHR30158:SF3">
    <property type="entry name" value="MULTIDRUG EFFLUX PUMP SUBUNIT ACRA-RELATED"/>
    <property type="match status" value="1"/>
</dbReference>
<comment type="subcellular location">
    <subcellularLocation>
        <location evidence="1">Cell inner membrane</location>
        <topology evidence="1">Lipid-anchor</topology>
    </subcellularLocation>
</comment>
<keyword evidence="8" id="KW-0564">Palmitate</keyword>
<organism evidence="15 16">
    <name type="scientific">Escherichia marmotae</name>
    <dbReference type="NCBI Taxonomy" id="1499973"/>
    <lineage>
        <taxon>Bacteria</taxon>
        <taxon>Pseudomonadati</taxon>
        <taxon>Pseudomonadota</taxon>
        <taxon>Gammaproteobacteria</taxon>
        <taxon>Enterobacterales</taxon>
        <taxon>Enterobacteriaceae</taxon>
        <taxon>Escherichia</taxon>
    </lineage>
</organism>
<keyword evidence="6" id="KW-0732">Signal</keyword>
<dbReference type="SUPFAM" id="SSF111369">
    <property type="entry name" value="HlyD-like secretion proteins"/>
    <property type="match status" value="1"/>
</dbReference>
<dbReference type="GO" id="GO:0022857">
    <property type="term" value="F:transmembrane transporter activity"/>
    <property type="evidence" value="ECO:0007669"/>
    <property type="project" value="InterPro"/>
</dbReference>
<comment type="caution">
    <text evidence="15">The sequence shown here is derived from an EMBL/GenBank/DDBJ whole genome shotgun (WGS) entry which is preliminary data.</text>
</comment>
<feature type="domain" description="Multidrug resistance protein MdtA-like barrel-sandwich hybrid" evidence="12">
    <location>
        <begin position="159"/>
        <end position="302"/>
    </location>
</feature>
<name>A0A370V204_9ESCH</name>
<protein>
    <submittedName>
        <fullName evidence="15">Multidrug resistance protein MdtE</fullName>
    </submittedName>
</protein>
<dbReference type="GO" id="GO:0046677">
    <property type="term" value="P:response to antibiotic"/>
    <property type="evidence" value="ECO:0007669"/>
    <property type="project" value="TreeGrafter"/>
</dbReference>
<evidence type="ECO:0000256" key="1">
    <source>
        <dbReference type="ARBA" id="ARBA00004519"/>
    </source>
</evidence>
<dbReference type="PANTHER" id="PTHR30158">
    <property type="entry name" value="ACRA/E-RELATED COMPONENT OF DRUG EFFLUX TRANSPORTER"/>
    <property type="match status" value="1"/>
</dbReference>
<feature type="domain" description="Multidrug resistance protein MdtA-like alpha-helical hairpin" evidence="11">
    <location>
        <begin position="199"/>
        <end position="269"/>
    </location>
</feature>
<evidence type="ECO:0000256" key="2">
    <source>
        <dbReference type="ARBA" id="ARBA00009477"/>
    </source>
</evidence>
<evidence type="ECO:0000256" key="9">
    <source>
        <dbReference type="ARBA" id="ARBA00023288"/>
    </source>
</evidence>
<evidence type="ECO:0000256" key="4">
    <source>
        <dbReference type="ARBA" id="ARBA00022475"/>
    </source>
</evidence>
<keyword evidence="5" id="KW-0997">Cell inner membrane</keyword>
<evidence type="ECO:0000256" key="3">
    <source>
        <dbReference type="ARBA" id="ARBA00022448"/>
    </source>
</evidence>
<accession>A0A370V204</accession>
<dbReference type="InterPro" id="IPR058627">
    <property type="entry name" value="MdtA-like_C"/>
</dbReference>
<evidence type="ECO:0000256" key="7">
    <source>
        <dbReference type="ARBA" id="ARBA00023136"/>
    </source>
</evidence>
<dbReference type="GO" id="GO:0042908">
    <property type="term" value="P:xenobiotic transport"/>
    <property type="evidence" value="ECO:0007669"/>
    <property type="project" value="UniProtKB-ARBA"/>
</dbReference>
<dbReference type="GO" id="GO:0015721">
    <property type="term" value="P:bile acid and bile salt transport"/>
    <property type="evidence" value="ECO:0007669"/>
    <property type="project" value="TreeGrafter"/>
</dbReference>
<evidence type="ECO:0000259" key="11">
    <source>
        <dbReference type="Pfam" id="PF25876"/>
    </source>
</evidence>
<keyword evidence="7" id="KW-0472">Membrane</keyword>
<dbReference type="AlphaFoldDB" id="A0A370V204"/>
<feature type="domain" description="Multidrug resistance protein MdtA-like beta-barrel" evidence="13">
    <location>
        <begin position="306"/>
        <end position="395"/>
    </location>
</feature>
<dbReference type="NCBIfam" id="TIGR01730">
    <property type="entry name" value="RND_mfp"/>
    <property type="match status" value="1"/>
</dbReference>
<dbReference type="Pfam" id="PF25967">
    <property type="entry name" value="RND-MFP_C"/>
    <property type="match status" value="1"/>
</dbReference>
<evidence type="ECO:0000313" key="16">
    <source>
        <dbReference type="Proteomes" id="UP000254454"/>
    </source>
</evidence>
<dbReference type="GO" id="GO:0009636">
    <property type="term" value="P:response to toxic substance"/>
    <property type="evidence" value="ECO:0007669"/>
    <property type="project" value="UniProtKB-ARBA"/>
</dbReference>
<feature type="coiled-coil region" evidence="10">
    <location>
        <begin position="238"/>
        <end position="265"/>
    </location>
</feature>
<evidence type="ECO:0000256" key="10">
    <source>
        <dbReference type="SAM" id="Coils"/>
    </source>
</evidence>
<keyword evidence="10" id="KW-0175">Coiled coil</keyword>
<reference evidence="15 16" key="1">
    <citation type="submission" date="2018-06" db="EMBL/GenBank/DDBJ databases">
        <title>Recombination Drives Gene Content and Phenotype Evolution in Wild Type E. coli Strains.</title>
        <authorList>
            <person name="Field C.M."/>
            <person name="Silander O.K."/>
            <person name="Van Nimwegen E."/>
        </authorList>
    </citation>
    <scope>NUCLEOTIDE SEQUENCE [LARGE SCALE GENOMIC DNA]</scope>
    <source>
        <strain evidence="15 16">SC344</strain>
    </source>
</reference>
<dbReference type="Pfam" id="PF25944">
    <property type="entry name" value="Beta-barrel_RND"/>
    <property type="match status" value="1"/>
</dbReference>
<dbReference type="InterPro" id="IPR006143">
    <property type="entry name" value="RND_pump_MFP"/>
</dbReference>
<dbReference type="Pfam" id="PF25917">
    <property type="entry name" value="BSH_RND"/>
    <property type="match status" value="1"/>
</dbReference>
<evidence type="ECO:0000256" key="6">
    <source>
        <dbReference type="ARBA" id="ARBA00022729"/>
    </source>
</evidence>
<feature type="domain" description="Multidrug resistance protein MdtA-like C-terminal permuted SH3" evidence="14">
    <location>
        <begin position="399"/>
        <end position="461"/>
    </location>
</feature>